<evidence type="ECO:0000313" key="3">
    <source>
        <dbReference type="Proteomes" id="UP001221898"/>
    </source>
</evidence>
<sequence>MAEAADCVGGSLTRSAHSSADSTTPAMVPTTLEDLVEEEDVFLPESNNVGGEGTEDSSGNATVTLQVLKEAPITERSNQMENEFLHLAIRKQVSYRQAVTPLKPLSRRTKPAVLNAALIGCSGERLRASQRAWHVTAL</sequence>
<feature type="compositionally biased region" description="Polar residues" evidence="1">
    <location>
        <begin position="12"/>
        <end position="25"/>
    </location>
</feature>
<reference evidence="2" key="1">
    <citation type="journal article" date="2023" name="Science">
        <title>Genome structures resolve the early diversification of teleost fishes.</title>
        <authorList>
            <person name="Parey E."/>
            <person name="Louis A."/>
            <person name="Montfort J."/>
            <person name="Bouchez O."/>
            <person name="Roques C."/>
            <person name="Iampietro C."/>
            <person name="Lluch J."/>
            <person name="Castinel A."/>
            <person name="Donnadieu C."/>
            <person name="Desvignes T."/>
            <person name="Floi Bucao C."/>
            <person name="Jouanno E."/>
            <person name="Wen M."/>
            <person name="Mejri S."/>
            <person name="Dirks R."/>
            <person name="Jansen H."/>
            <person name="Henkel C."/>
            <person name="Chen W.J."/>
            <person name="Zahm M."/>
            <person name="Cabau C."/>
            <person name="Klopp C."/>
            <person name="Thompson A.W."/>
            <person name="Robinson-Rechavi M."/>
            <person name="Braasch I."/>
            <person name="Lecointre G."/>
            <person name="Bobe J."/>
            <person name="Postlethwait J.H."/>
            <person name="Berthelot C."/>
            <person name="Roest Crollius H."/>
            <person name="Guiguen Y."/>
        </authorList>
    </citation>
    <scope>NUCLEOTIDE SEQUENCE</scope>
    <source>
        <strain evidence="2">NC1722</strain>
    </source>
</reference>
<protein>
    <submittedName>
        <fullName evidence="2">Uncharacterized protein</fullName>
    </submittedName>
</protein>
<feature type="region of interest" description="Disordered" evidence="1">
    <location>
        <begin position="1"/>
        <end position="26"/>
    </location>
</feature>
<dbReference type="EMBL" id="JAINUG010000017">
    <property type="protein sequence ID" value="KAJ8413131.1"/>
    <property type="molecule type" value="Genomic_DNA"/>
</dbReference>
<name>A0AAD7T2G6_9TELE</name>
<organism evidence="2 3">
    <name type="scientific">Aldrovandia affinis</name>
    <dbReference type="NCBI Taxonomy" id="143900"/>
    <lineage>
        <taxon>Eukaryota</taxon>
        <taxon>Metazoa</taxon>
        <taxon>Chordata</taxon>
        <taxon>Craniata</taxon>
        <taxon>Vertebrata</taxon>
        <taxon>Euteleostomi</taxon>
        <taxon>Actinopterygii</taxon>
        <taxon>Neopterygii</taxon>
        <taxon>Teleostei</taxon>
        <taxon>Notacanthiformes</taxon>
        <taxon>Halosauridae</taxon>
        <taxon>Aldrovandia</taxon>
    </lineage>
</organism>
<comment type="caution">
    <text evidence="2">The sequence shown here is derived from an EMBL/GenBank/DDBJ whole genome shotgun (WGS) entry which is preliminary data.</text>
</comment>
<proteinExistence type="predicted"/>
<accession>A0AAD7T2G6</accession>
<keyword evidence="3" id="KW-1185">Reference proteome</keyword>
<evidence type="ECO:0000256" key="1">
    <source>
        <dbReference type="SAM" id="MobiDB-lite"/>
    </source>
</evidence>
<evidence type="ECO:0000313" key="2">
    <source>
        <dbReference type="EMBL" id="KAJ8413131.1"/>
    </source>
</evidence>
<gene>
    <name evidence="2" type="ORF">AAFF_G00107130</name>
</gene>
<dbReference type="Proteomes" id="UP001221898">
    <property type="component" value="Unassembled WGS sequence"/>
</dbReference>
<dbReference type="AlphaFoldDB" id="A0AAD7T2G6"/>